<sequence>MLRFNAPTSPLVERLSDAQQLRERAAAILWVKSQMAKHGIAIDDLVAAGCFAATTPATSQKVRPARFRDAAGHSWDGHGDLPEWLQRAVNAGQTTDHFRVS</sequence>
<accession>A0ABY1V1F5</accession>
<reference evidence="1 2" key="1">
    <citation type="submission" date="2018-01" db="EMBL/GenBank/DDBJ databases">
        <authorList>
            <person name="Clerissi C."/>
        </authorList>
    </citation>
    <scope>NUCLEOTIDE SEQUENCE [LARGE SCALE GENOMIC DNA]</scope>
    <source>
        <strain evidence="1">Cupriavidus taiwanensis STM 6082</strain>
    </source>
</reference>
<name>A0ABY1V1F5_9BURK</name>
<evidence type="ECO:0000313" key="1">
    <source>
        <dbReference type="EMBL" id="SOZ36212.1"/>
    </source>
</evidence>
<evidence type="ECO:0000313" key="2">
    <source>
        <dbReference type="Proteomes" id="UP000256710"/>
    </source>
</evidence>
<organism evidence="1 2">
    <name type="scientific">Cupriavidus neocaledonicus</name>
    <dbReference type="NCBI Taxonomy" id="1040979"/>
    <lineage>
        <taxon>Bacteria</taxon>
        <taxon>Pseudomonadati</taxon>
        <taxon>Pseudomonadota</taxon>
        <taxon>Betaproteobacteria</taxon>
        <taxon>Burkholderiales</taxon>
        <taxon>Burkholderiaceae</taxon>
        <taxon>Cupriavidus</taxon>
    </lineage>
</organism>
<gene>
    <name evidence="1" type="ORF">CBM2605_A260051</name>
</gene>
<dbReference type="Proteomes" id="UP000256710">
    <property type="component" value="Unassembled WGS sequence"/>
</dbReference>
<evidence type="ECO:0008006" key="3">
    <source>
        <dbReference type="Google" id="ProtNLM"/>
    </source>
</evidence>
<comment type="caution">
    <text evidence="1">The sequence shown here is derived from an EMBL/GenBank/DDBJ whole genome shotgun (WGS) entry which is preliminary data.</text>
</comment>
<proteinExistence type="predicted"/>
<dbReference type="InterPro" id="IPR037150">
    <property type="entry name" value="H-NS_C_dom_sf"/>
</dbReference>
<dbReference type="SUPFAM" id="SSF81273">
    <property type="entry name" value="H-NS histone-like proteins"/>
    <property type="match status" value="1"/>
</dbReference>
<dbReference type="EMBL" id="OFTC01000019">
    <property type="protein sequence ID" value="SOZ36212.1"/>
    <property type="molecule type" value="Genomic_DNA"/>
</dbReference>
<protein>
    <recommendedName>
        <fullName evidence="3">DNA-binding protein H-NS</fullName>
    </recommendedName>
</protein>
<dbReference type="Gene3D" id="4.10.430.10">
    <property type="entry name" value="Histone-like protein H-NS, C-terminal domain"/>
    <property type="match status" value="1"/>
</dbReference>
<keyword evidence="2" id="KW-1185">Reference proteome</keyword>